<accession>A0A914MN56</accession>
<name>A0A914MN56_MELIC</name>
<organism evidence="1 2">
    <name type="scientific">Meloidogyne incognita</name>
    <name type="common">Southern root-knot nematode worm</name>
    <name type="synonym">Oxyuris incognita</name>
    <dbReference type="NCBI Taxonomy" id="6306"/>
    <lineage>
        <taxon>Eukaryota</taxon>
        <taxon>Metazoa</taxon>
        <taxon>Ecdysozoa</taxon>
        <taxon>Nematoda</taxon>
        <taxon>Chromadorea</taxon>
        <taxon>Rhabditida</taxon>
        <taxon>Tylenchina</taxon>
        <taxon>Tylenchomorpha</taxon>
        <taxon>Tylenchoidea</taxon>
        <taxon>Meloidogynidae</taxon>
        <taxon>Meloidogyninae</taxon>
        <taxon>Meloidogyne</taxon>
        <taxon>Meloidogyne incognita group</taxon>
    </lineage>
</organism>
<sequence length="61" mass="6801">MNHLINSSSENNITMINYRSPMMPETVWAALIQACVPRAPSERTTSISLIRSSITDDCCDN</sequence>
<evidence type="ECO:0000313" key="1">
    <source>
        <dbReference type="Proteomes" id="UP000887563"/>
    </source>
</evidence>
<proteinExistence type="predicted"/>
<protein>
    <submittedName>
        <fullName evidence="2">Candidate secreted effector</fullName>
    </submittedName>
</protein>
<reference evidence="2" key="1">
    <citation type="submission" date="2022-11" db="UniProtKB">
        <authorList>
            <consortium name="WormBaseParasite"/>
        </authorList>
    </citation>
    <scope>IDENTIFICATION</scope>
</reference>
<dbReference type="WBParaSite" id="Minc3s02058g28016">
    <property type="protein sequence ID" value="Minc3s02058g28016"/>
    <property type="gene ID" value="Minc3s02058g28016"/>
</dbReference>
<keyword evidence="1" id="KW-1185">Reference proteome</keyword>
<evidence type="ECO:0000313" key="2">
    <source>
        <dbReference type="WBParaSite" id="Minc3s02058g28016"/>
    </source>
</evidence>
<dbReference type="AlphaFoldDB" id="A0A914MN56"/>
<dbReference type="Proteomes" id="UP000887563">
    <property type="component" value="Unplaced"/>
</dbReference>